<dbReference type="Proteomes" id="UP000184073">
    <property type="component" value="Unassembled WGS sequence"/>
</dbReference>
<accession>A0A1L9Q0U1</accession>
<dbReference type="GO" id="GO:0004553">
    <property type="term" value="F:hydrolase activity, hydrolyzing O-glycosyl compounds"/>
    <property type="evidence" value="ECO:0007669"/>
    <property type="project" value="InterPro"/>
</dbReference>
<dbReference type="EMBL" id="KV878137">
    <property type="protein sequence ID" value="OJJ07336.1"/>
    <property type="molecule type" value="Genomic_DNA"/>
</dbReference>
<dbReference type="Gene3D" id="3.20.20.80">
    <property type="entry name" value="Glycosidases"/>
    <property type="match status" value="1"/>
</dbReference>
<feature type="domain" description="Glycoside hydrolase family 31 N-terminal" evidence="6">
    <location>
        <begin position="47"/>
        <end position="184"/>
    </location>
</feature>
<dbReference type="GO" id="GO:0005975">
    <property type="term" value="P:carbohydrate metabolic process"/>
    <property type="evidence" value="ECO:0007669"/>
    <property type="project" value="InterPro"/>
</dbReference>
<evidence type="ECO:0000256" key="4">
    <source>
        <dbReference type="RuleBase" id="RU361185"/>
    </source>
</evidence>
<dbReference type="PANTHER" id="PTHR43053:SF4">
    <property type="entry name" value="MYOGENESIS-REGULATING GLYCOSIDASE"/>
    <property type="match status" value="1"/>
</dbReference>
<comment type="similarity">
    <text evidence="1 4">Belongs to the glycosyl hydrolase 31 family.</text>
</comment>
<sequence>MVKFSHGCWHPAPDTLIDWAVETVVAETRSEELHFVTLFPGGKPGRTSAVHTSKSAEGLSLEEGSLSASVDTRPKSFDVSFHANGRLLTKLGWRSIGYVKQGTTALHPRASYLDPNKGQRWVTYQLQLGVGDKVYGLGERFGPFVKNGQSIEIWNEDGGTGSELTYKNIPFFVTSAGYGVFIPTSNFISLEIQSERTTRVNISVPGESLAMYLIYGPDPKSIVERYTTITGKPALPPAWTFGLWLSTSFTTEYDEATVTSFLDGMAERGIPVSAFHFDCFWMPGFKWCDYEFDIDYFPDAKGQLERIKNRGIHVRGYCLNTSSALTECRFVYGSIPTLRKRALYSRRLQIRAISSREETAACGNTTFGAYTGDQQAGMGFIDFTNPEACDWYQGKLQALIDIGVDSFKTDFGERIPTGDVVYFDGSSPEKMHNYYSFLYNRVTFEVLERNFGANKAALFARSATAGCQRFPVHWGGDPYSTFEAMAETLRGGMSLALSGFGYWAHDIGGFEGKPDPALFKRWIAFGLFSSHSRLHGSGSFRVPWLIDESGEADRALKHFVHAKHSLMPYLYYSAIETHKTGVPMLRALFMEYPDDPIAWYQDMQYFLGDSLLVAPVFNAEGDIQYYLPKGDWYGILDEKMRTGGGYLTEKHDFFSLPVLLRPGRAIFRSLSTDLGGVVYDWSKDVILLVNWVQGMDTTARIADFESSGEVKLALRVRDTDEGTTAEVIQGIIATPMQIKVVNKRIESADVEVVGDSILRVHEGVSLVSFTLN</sequence>
<organism evidence="8 9">
    <name type="scientific">Aspergillus versicolor CBS 583.65</name>
    <dbReference type="NCBI Taxonomy" id="1036611"/>
    <lineage>
        <taxon>Eukaryota</taxon>
        <taxon>Fungi</taxon>
        <taxon>Dikarya</taxon>
        <taxon>Ascomycota</taxon>
        <taxon>Pezizomycotina</taxon>
        <taxon>Eurotiomycetes</taxon>
        <taxon>Eurotiomycetidae</taxon>
        <taxon>Eurotiales</taxon>
        <taxon>Aspergillaceae</taxon>
        <taxon>Aspergillus</taxon>
        <taxon>Aspergillus subgen. Nidulantes</taxon>
    </lineage>
</organism>
<proteinExistence type="inferred from homology"/>
<dbReference type="InterPro" id="IPR011013">
    <property type="entry name" value="Gal_mutarotase_sf_dom"/>
</dbReference>
<keyword evidence="3 4" id="KW-0326">Glycosidase</keyword>
<dbReference type="STRING" id="1036611.A0A1L9Q0U1"/>
<dbReference type="Pfam" id="PF21365">
    <property type="entry name" value="Glyco_hydro_31_3rd"/>
    <property type="match status" value="1"/>
</dbReference>
<evidence type="ECO:0000259" key="5">
    <source>
        <dbReference type="Pfam" id="PF01055"/>
    </source>
</evidence>
<dbReference type="SUPFAM" id="SSF51445">
    <property type="entry name" value="(Trans)glycosidases"/>
    <property type="match status" value="1"/>
</dbReference>
<protein>
    <submittedName>
        <fullName evidence="8">Uncharacterized protein</fullName>
    </submittedName>
</protein>
<evidence type="ECO:0000313" key="9">
    <source>
        <dbReference type="Proteomes" id="UP000184073"/>
    </source>
</evidence>
<dbReference type="CDD" id="cd06593">
    <property type="entry name" value="GH31_xylosidase_YicI"/>
    <property type="match status" value="1"/>
</dbReference>
<evidence type="ECO:0000256" key="2">
    <source>
        <dbReference type="ARBA" id="ARBA00022801"/>
    </source>
</evidence>
<dbReference type="CDD" id="cd14752">
    <property type="entry name" value="GH31_N"/>
    <property type="match status" value="1"/>
</dbReference>
<evidence type="ECO:0000313" key="8">
    <source>
        <dbReference type="EMBL" id="OJJ07336.1"/>
    </source>
</evidence>
<gene>
    <name evidence="8" type="ORF">ASPVEDRAFT_142568</name>
</gene>
<keyword evidence="9" id="KW-1185">Reference proteome</keyword>
<dbReference type="SUPFAM" id="SSF51011">
    <property type="entry name" value="Glycosyl hydrolase domain"/>
    <property type="match status" value="1"/>
</dbReference>
<evidence type="ECO:0000256" key="1">
    <source>
        <dbReference type="ARBA" id="ARBA00007806"/>
    </source>
</evidence>
<dbReference type="PANTHER" id="PTHR43053">
    <property type="entry name" value="GLYCOSIDASE FAMILY 31"/>
    <property type="match status" value="1"/>
</dbReference>
<keyword evidence="2 4" id="KW-0378">Hydrolase</keyword>
<dbReference type="Gene3D" id="2.60.40.1180">
    <property type="entry name" value="Golgi alpha-mannosidase II"/>
    <property type="match status" value="1"/>
</dbReference>
<dbReference type="Pfam" id="PF13802">
    <property type="entry name" value="Gal_mutarotas_2"/>
    <property type="match status" value="1"/>
</dbReference>
<name>A0A1L9Q0U1_ASPVE</name>
<feature type="domain" description="Glycoside hydrolase family 31 TIM barrel" evidence="5">
    <location>
        <begin position="233"/>
        <end position="571"/>
    </location>
</feature>
<dbReference type="InterPro" id="IPR048395">
    <property type="entry name" value="Glyco_hydro_31_C"/>
</dbReference>
<dbReference type="InterPro" id="IPR013780">
    <property type="entry name" value="Glyco_hydro_b"/>
</dbReference>
<dbReference type="OrthoDB" id="1334205at2759"/>
<dbReference type="RefSeq" id="XP_040673098.1">
    <property type="nucleotide sequence ID" value="XM_040807845.1"/>
</dbReference>
<dbReference type="InterPro" id="IPR050985">
    <property type="entry name" value="Alpha-glycosidase_related"/>
</dbReference>
<evidence type="ECO:0000259" key="7">
    <source>
        <dbReference type="Pfam" id="PF21365"/>
    </source>
</evidence>
<dbReference type="InterPro" id="IPR000322">
    <property type="entry name" value="Glyco_hydro_31_TIM"/>
</dbReference>
<dbReference type="GeneID" id="63723356"/>
<feature type="domain" description="Glycosyl hydrolase family 31 C-terminal" evidence="7">
    <location>
        <begin position="581"/>
        <end position="666"/>
    </location>
</feature>
<reference evidence="9" key="1">
    <citation type="journal article" date="2017" name="Genome Biol.">
        <title>Comparative genomics reveals high biological diversity and specific adaptations in the industrially and medically important fungal genus Aspergillus.</title>
        <authorList>
            <person name="de Vries R.P."/>
            <person name="Riley R."/>
            <person name="Wiebenga A."/>
            <person name="Aguilar-Osorio G."/>
            <person name="Amillis S."/>
            <person name="Uchima C.A."/>
            <person name="Anderluh G."/>
            <person name="Asadollahi M."/>
            <person name="Askin M."/>
            <person name="Barry K."/>
            <person name="Battaglia E."/>
            <person name="Bayram O."/>
            <person name="Benocci T."/>
            <person name="Braus-Stromeyer S.A."/>
            <person name="Caldana C."/>
            <person name="Canovas D."/>
            <person name="Cerqueira G.C."/>
            <person name="Chen F."/>
            <person name="Chen W."/>
            <person name="Choi C."/>
            <person name="Clum A."/>
            <person name="Dos Santos R.A."/>
            <person name="Damasio A.R."/>
            <person name="Diallinas G."/>
            <person name="Emri T."/>
            <person name="Fekete E."/>
            <person name="Flipphi M."/>
            <person name="Freyberg S."/>
            <person name="Gallo A."/>
            <person name="Gournas C."/>
            <person name="Habgood R."/>
            <person name="Hainaut M."/>
            <person name="Harispe M.L."/>
            <person name="Henrissat B."/>
            <person name="Hilden K.S."/>
            <person name="Hope R."/>
            <person name="Hossain A."/>
            <person name="Karabika E."/>
            <person name="Karaffa L."/>
            <person name="Karanyi Z."/>
            <person name="Krasevec N."/>
            <person name="Kuo A."/>
            <person name="Kusch H."/>
            <person name="LaButti K."/>
            <person name="Lagendijk E.L."/>
            <person name="Lapidus A."/>
            <person name="Levasseur A."/>
            <person name="Lindquist E."/>
            <person name="Lipzen A."/>
            <person name="Logrieco A.F."/>
            <person name="MacCabe A."/>
            <person name="Maekelae M.R."/>
            <person name="Malavazi I."/>
            <person name="Melin P."/>
            <person name="Meyer V."/>
            <person name="Mielnichuk N."/>
            <person name="Miskei M."/>
            <person name="Molnar A.P."/>
            <person name="Mule G."/>
            <person name="Ngan C.Y."/>
            <person name="Orejas M."/>
            <person name="Orosz E."/>
            <person name="Ouedraogo J.P."/>
            <person name="Overkamp K.M."/>
            <person name="Park H.-S."/>
            <person name="Perrone G."/>
            <person name="Piumi F."/>
            <person name="Punt P.J."/>
            <person name="Ram A.F."/>
            <person name="Ramon A."/>
            <person name="Rauscher S."/>
            <person name="Record E."/>
            <person name="Riano-Pachon D.M."/>
            <person name="Robert V."/>
            <person name="Roehrig J."/>
            <person name="Ruller R."/>
            <person name="Salamov A."/>
            <person name="Salih N.S."/>
            <person name="Samson R.A."/>
            <person name="Sandor E."/>
            <person name="Sanguinetti M."/>
            <person name="Schuetze T."/>
            <person name="Sepcic K."/>
            <person name="Shelest E."/>
            <person name="Sherlock G."/>
            <person name="Sophianopoulou V."/>
            <person name="Squina F.M."/>
            <person name="Sun H."/>
            <person name="Susca A."/>
            <person name="Todd R.B."/>
            <person name="Tsang A."/>
            <person name="Unkles S.E."/>
            <person name="van de Wiele N."/>
            <person name="van Rossen-Uffink D."/>
            <person name="Oliveira J.V."/>
            <person name="Vesth T.C."/>
            <person name="Visser J."/>
            <person name="Yu J.-H."/>
            <person name="Zhou M."/>
            <person name="Andersen M.R."/>
            <person name="Archer D.B."/>
            <person name="Baker S.E."/>
            <person name="Benoit I."/>
            <person name="Brakhage A.A."/>
            <person name="Braus G.H."/>
            <person name="Fischer R."/>
            <person name="Frisvad J.C."/>
            <person name="Goldman G.H."/>
            <person name="Houbraken J."/>
            <person name="Oakley B."/>
            <person name="Pocsi I."/>
            <person name="Scazzocchio C."/>
            <person name="Seiboth B."/>
            <person name="vanKuyk P.A."/>
            <person name="Wortman J."/>
            <person name="Dyer P.S."/>
            <person name="Grigoriev I.V."/>
        </authorList>
    </citation>
    <scope>NUCLEOTIDE SEQUENCE [LARGE SCALE GENOMIC DNA]</scope>
    <source>
        <strain evidence="9">CBS 583.65</strain>
    </source>
</reference>
<dbReference type="VEuPathDB" id="FungiDB:ASPVEDRAFT_142568"/>
<dbReference type="AlphaFoldDB" id="A0A1L9Q0U1"/>
<dbReference type="Gene3D" id="2.60.40.1760">
    <property type="entry name" value="glycosyl hydrolase (family 31)"/>
    <property type="match status" value="1"/>
</dbReference>
<dbReference type="InterPro" id="IPR025887">
    <property type="entry name" value="Glyco_hydro_31_N_dom"/>
</dbReference>
<dbReference type="Pfam" id="PF01055">
    <property type="entry name" value="Glyco_hydro_31_2nd"/>
    <property type="match status" value="1"/>
</dbReference>
<dbReference type="InterPro" id="IPR017853">
    <property type="entry name" value="GH"/>
</dbReference>
<evidence type="ECO:0000259" key="6">
    <source>
        <dbReference type="Pfam" id="PF13802"/>
    </source>
</evidence>
<dbReference type="SUPFAM" id="SSF74650">
    <property type="entry name" value="Galactose mutarotase-like"/>
    <property type="match status" value="1"/>
</dbReference>
<dbReference type="GO" id="GO:0030246">
    <property type="term" value="F:carbohydrate binding"/>
    <property type="evidence" value="ECO:0007669"/>
    <property type="project" value="InterPro"/>
</dbReference>
<evidence type="ECO:0000256" key="3">
    <source>
        <dbReference type="ARBA" id="ARBA00023295"/>
    </source>
</evidence>